<dbReference type="InterPro" id="IPR018316">
    <property type="entry name" value="Tubulin/FtsZ_2-layer-sand-dom"/>
</dbReference>
<sequence>ECICVHIGQAGCQVGEKVWELFCEEHKIGPDGKAADYSAGLIDTDPEREGDEEHAYESFFNETSGNQFVPRAVFIDTDPASKDCLRASQFKSLFHPDCMVTYKRSCMGVFSEGFTMGREYMMVENTMNTIDKAVDLCENLQGFFVMHAVGGGCGSGLACALLHEMRARYAKQSIFQPLIYPSQNMANSIVEPYNCLLATHQIHQEKTCDLTMLMDNEQAYKVAMKNLKIPNPTFCHLNKIIAHARRISGTTTSLRFPCLLNASLQEVVTNLVPDSRYRYASVSFAPMRSKKHAQHESLSVDAIVKELFEEYNAMCDIRETKTNRYLAACIMLRGKELVENDEGKKVLGPIQVTRAMKSVTAMRESSASSHRSPVKFLPWVQGGFKVGV</sequence>
<dbReference type="InterPro" id="IPR003008">
    <property type="entry name" value="Tubulin_FtsZ_GTPase"/>
</dbReference>
<protein>
    <recommendedName>
        <fullName evidence="8">Tubulin/FtsZ GTPase domain-containing protein</fullName>
    </recommendedName>
</protein>
<evidence type="ECO:0000313" key="9">
    <source>
        <dbReference type="EMBL" id="CAK0801805.1"/>
    </source>
</evidence>
<evidence type="ECO:0000256" key="4">
    <source>
        <dbReference type="ARBA" id="ARBA00022741"/>
    </source>
</evidence>
<keyword evidence="3" id="KW-0493">Microtubule</keyword>
<dbReference type="SUPFAM" id="SSF55307">
    <property type="entry name" value="Tubulin C-terminal domain-like"/>
    <property type="match status" value="1"/>
</dbReference>
<proteinExistence type="inferred from homology"/>
<dbReference type="PRINTS" id="PR01161">
    <property type="entry name" value="TUBULIN"/>
</dbReference>
<evidence type="ECO:0000256" key="3">
    <source>
        <dbReference type="ARBA" id="ARBA00022701"/>
    </source>
</evidence>
<dbReference type="InterPro" id="IPR036525">
    <property type="entry name" value="Tubulin/FtsZ_GTPase_sf"/>
</dbReference>
<keyword evidence="2" id="KW-0963">Cytoplasm</keyword>
<keyword evidence="5" id="KW-0378">Hydrolase</keyword>
<dbReference type="EMBL" id="CAUYUJ010002664">
    <property type="protein sequence ID" value="CAK0801805.1"/>
    <property type="molecule type" value="Genomic_DNA"/>
</dbReference>
<dbReference type="Pfam" id="PF00091">
    <property type="entry name" value="Tubulin"/>
    <property type="match status" value="1"/>
</dbReference>
<dbReference type="PANTHER" id="PTHR11588">
    <property type="entry name" value="TUBULIN"/>
    <property type="match status" value="1"/>
</dbReference>
<organism evidence="9 10">
    <name type="scientific">Prorocentrum cordatum</name>
    <dbReference type="NCBI Taxonomy" id="2364126"/>
    <lineage>
        <taxon>Eukaryota</taxon>
        <taxon>Sar</taxon>
        <taxon>Alveolata</taxon>
        <taxon>Dinophyceae</taxon>
        <taxon>Prorocentrales</taxon>
        <taxon>Prorocentraceae</taxon>
        <taxon>Prorocentrum</taxon>
    </lineage>
</organism>
<evidence type="ECO:0000259" key="8">
    <source>
        <dbReference type="SMART" id="SM00864"/>
    </source>
</evidence>
<feature type="domain" description="Tubulin/FtsZ GTPase" evidence="8">
    <location>
        <begin position="56"/>
        <end position="258"/>
    </location>
</feature>
<evidence type="ECO:0000256" key="1">
    <source>
        <dbReference type="ARBA" id="ARBA00009636"/>
    </source>
</evidence>
<evidence type="ECO:0000313" key="10">
    <source>
        <dbReference type="Proteomes" id="UP001189429"/>
    </source>
</evidence>
<dbReference type="SUPFAM" id="SSF52490">
    <property type="entry name" value="Tubulin nucleotide-binding domain-like"/>
    <property type="match status" value="1"/>
</dbReference>
<evidence type="ECO:0000256" key="2">
    <source>
        <dbReference type="ARBA" id="ARBA00022490"/>
    </source>
</evidence>
<dbReference type="InterPro" id="IPR002452">
    <property type="entry name" value="Alpha_tubulin"/>
</dbReference>
<evidence type="ECO:0000256" key="7">
    <source>
        <dbReference type="ARBA" id="ARBA00049117"/>
    </source>
</evidence>
<comment type="caution">
    <text evidence="9">The sequence shown here is derived from an EMBL/GenBank/DDBJ whole genome shotgun (WGS) entry which is preliminary data.</text>
</comment>
<comment type="catalytic activity">
    <reaction evidence="7">
        <text>GTP + H2O = GDP + phosphate + H(+)</text>
        <dbReference type="Rhea" id="RHEA:19669"/>
        <dbReference type="ChEBI" id="CHEBI:15377"/>
        <dbReference type="ChEBI" id="CHEBI:15378"/>
        <dbReference type="ChEBI" id="CHEBI:37565"/>
        <dbReference type="ChEBI" id="CHEBI:43474"/>
        <dbReference type="ChEBI" id="CHEBI:58189"/>
    </reaction>
    <physiologicalReaction direction="left-to-right" evidence="7">
        <dbReference type="Rhea" id="RHEA:19670"/>
    </physiologicalReaction>
</comment>
<gene>
    <name evidence="9" type="ORF">PCOR1329_LOCUS9536</name>
</gene>
<dbReference type="InterPro" id="IPR000217">
    <property type="entry name" value="Tubulin"/>
</dbReference>
<dbReference type="PRINTS" id="PR01162">
    <property type="entry name" value="ALPHATUBULIN"/>
</dbReference>
<feature type="non-terminal residue" evidence="9">
    <location>
        <position position="1"/>
    </location>
</feature>
<reference evidence="9" key="1">
    <citation type="submission" date="2023-10" db="EMBL/GenBank/DDBJ databases">
        <authorList>
            <person name="Chen Y."/>
            <person name="Shah S."/>
            <person name="Dougan E. K."/>
            <person name="Thang M."/>
            <person name="Chan C."/>
        </authorList>
    </citation>
    <scope>NUCLEOTIDE SEQUENCE [LARGE SCALE GENOMIC DNA]</scope>
</reference>
<feature type="non-terminal residue" evidence="9">
    <location>
        <position position="388"/>
    </location>
</feature>
<keyword evidence="10" id="KW-1185">Reference proteome</keyword>
<dbReference type="Pfam" id="PF03953">
    <property type="entry name" value="Tubulin_C"/>
    <property type="match status" value="1"/>
</dbReference>
<dbReference type="Gene3D" id="3.40.50.1440">
    <property type="entry name" value="Tubulin/FtsZ, GTPase domain"/>
    <property type="match status" value="1"/>
</dbReference>
<evidence type="ECO:0000256" key="5">
    <source>
        <dbReference type="ARBA" id="ARBA00022801"/>
    </source>
</evidence>
<keyword evidence="4" id="KW-0547">Nucleotide-binding</keyword>
<accession>A0ABN9QB57</accession>
<comment type="similarity">
    <text evidence="1">Belongs to the tubulin family.</text>
</comment>
<dbReference type="Proteomes" id="UP001189429">
    <property type="component" value="Unassembled WGS sequence"/>
</dbReference>
<dbReference type="InterPro" id="IPR008280">
    <property type="entry name" value="Tub_FtsZ_C"/>
</dbReference>
<dbReference type="SMART" id="SM00864">
    <property type="entry name" value="Tubulin"/>
    <property type="match status" value="1"/>
</dbReference>
<evidence type="ECO:0000256" key="6">
    <source>
        <dbReference type="ARBA" id="ARBA00023134"/>
    </source>
</evidence>
<name>A0ABN9QB57_9DINO</name>
<keyword evidence="6" id="KW-0342">GTP-binding</keyword>